<evidence type="ECO:0000256" key="3">
    <source>
        <dbReference type="ARBA" id="ARBA00018735"/>
    </source>
</evidence>
<evidence type="ECO:0000256" key="12">
    <source>
        <dbReference type="SAM" id="MobiDB-lite"/>
    </source>
</evidence>
<dbReference type="Gene3D" id="3.10.20.370">
    <property type="match status" value="1"/>
</dbReference>
<dbReference type="GO" id="GO:0006310">
    <property type="term" value="P:DNA recombination"/>
    <property type="evidence" value="ECO:0007669"/>
    <property type="project" value="UniProtKB-KW"/>
</dbReference>
<organism evidence="17 18">
    <name type="scientific">Leptobrachium leishanense</name>
    <name type="common">Leishan spiny toad</name>
    <dbReference type="NCBI Taxonomy" id="445787"/>
    <lineage>
        <taxon>Eukaryota</taxon>
        <taxon>Metazoa</taxon>
        <taxon>Chordata</taxon>
        <taxon>Craniata</taxon>
        <taxon>Vertebrata</taxon>
        <taxon>Euteleostomi</taxon>
        <taxon>Amphibia</taxon>
        <taxon>Batrachia</taxon>
        <taxon>Anura</taxon>
        <taxon>Pelobatoidea</taxon>
        <taxon>Megophryidae</taxon>
        <taxon>Leptobrachium</taxon>
    </lineage>
</organism>
<dbReference type="FunFam" id="3.30.70.270:FF:000020">
    <property type="entry name" value="Transposon Tf2-6 polyprotein-like Protein"/>
    <property type="match status" value="1"/>
</dbReference>
<feature type="compositionally biased region" description="Basic and acidic residues" evidence="12">
    <location>
        <begin position="764"/>
        <end position="778"/>
    </location>
</feature>
<evidence type="ECO:0000256" key="11">
    <source>
        <dbReference type="ARBA" id="ARBA00023172"/>
    </source>
</evidence>
<dbReference type="SUPFAM" id="SSF50630">
    <property type="entry name" value="Acid proteases"/>
    <property type="match status" value="1"/>
</dbReference>
<dbReference type="SUPFAM" id="SSF56672">
    <property type="entry name" value="DNA/RNA polymerases"/>
    <property type="match status" value="1"/>
</dbReference>
<dbReference type="Gene3D" id="3.10.10.10">
    <property type="entry name" value="HIV Type 1 Reverse Transcriptase, subunit A, domain 1"/>
    <property type="match status" value="1"/>
</dbReference>
<dbReference type="InterPro" id="IPR001995">
    <property type="entry name" value="Peptidase_A2_cat"/>
</dbReference>
<dbReference type="GO" id="GO:0015074">
    <property type="term" value="P:DNA integration"/>
    <property type="evidence" value="ECO:0007669"/>
    <property type="project" value="InterPro"/>
</dbReference>
<dbReference type="Gene3D" id="2.40.70.10">
    <property type="entry name" value="Acid Proteases"/>
    <property type="match status" value="1"/>
</dbReference>
<dbReference type="EC" id="3.1.26.4" evidence="2"/>
<dbReference type="PROSITE" id="PS50878">
    <property type="entry name" value="RT_POL"/>
    <property type="match status" value="1"/>
</dbReference>
<keyword evidence="6" id="KW-0540">Nuclease</keyword>
<keyword evidence="9" id="KW-0694">RNA-binding</keyword>
<evidence type="ECO:0000256" key="6">
    <source>
        <dbReference type="ARBA" id="ARBA00022722"/>
    </source>
</evidence>
<dbReference type="SUPFAM" id="SSF53098">
    <property type="entry name" value="Ribonuclease H-like"/>
    <property type="match status" value="2"/>
</dbReference>
<evidence type="ECO:0000256" key="9">
    <source>
        <dbReference type="ARBA" id="ARBA00022884"/>
    </source>
</evidence>
<dbReference type="Gene3D" id="2.30.30.850">
    <property type="match status" value="1"/>
</dbReference>
<keyword evidence="4" id="KW-0808">Transferase</keyword>
<feature type="domain" description="RNase H type-1" evidence="15">
    <location>
        <begin position="639"/>
        <end position="785"/>
    </location>
</feature>
<protein>
    <recommendedName>
        <fullName evidence="3">Gag-Pol polyprotein</fullName>
        <ecNumber evidence="2">3.1.26.4</ecNumber>
    </recommendedName>
</protein>
<name>A0A8C5Q578_9ANUR</name>
<dbReference type="InterPro" id="IPR040643">
    <property type="entry name" value="MLVIN_C"/>
</dbReference>
<dbReference type="PROSITE" id="PS50994">
    <property type="entry name" value="INTEGRASE"/>
    <property type="match status" value="1"/>
</dbReference>
<evidence type="ECO:0000256" key="7">
    <source>
        <dbReference type="ARBA" id="ARBA00022759"/>
    </source>
</evidence>
<evidence type="ECO:0000256" key="4">
    <source>
        <dbReference type="ARBA" id="ARBA00022679"/>
    </source>
</evidence>
<dbReference type="Pfam" id="PF18697">
    <property type="entry name" value="MLVIN_C"/>
    <property type="match status" value="1"/>
</dbReference>
<accession>A0A8C5Q578</accession>
<dbReference type="Pfam" id="PF17919">
    <property type="entry name" value="RT_RNaseH_2"/>
    <property type="match status" value="1"/>
</dbReference>
<evidence type="ECO:0000259" key="13">
    <source>
        <dbReference type="PROSITE" id="PS50175"/>
    </source>
</evidence>
<keyword evidence="7" id="KW-0255">Endonuclease</keyword>
<dbReference type="PROSITE" id="PS50175">
    <property type="entry name" value="ASP_PROT_RETROV"/>
    <property type="match status" value="1"/>
</dbReference>
<dbReference type="GO" id="GO:0006508">
    <property type="term" value="P:proteolysis"/>
    <property type="evidence" value="ECO:0007669"/>
    <property type="project" value="InterPro"/>
</dbReference>
<evidence type="ECO:0000259" key="15">
    <source>
        <dbReference type="PROSITE" id="PS50879"/>
    </source>
</evidence>
<keyword evidence="11" id="KW-0233">DNA recombination</keyword>
<dbReference type="Ensembl" id="ENSLLET00000033624.1">
    <property type="protein sequence ID" value="ENSLLEP00000032372.1"/>
    <property type="gene ID" value="ENSLLEG00000020545.1"/>
</dbReference>
<dbReference type="GO" id="GO:0003723">
    <property type="term" value="F:RNA binding"/>
    <property type="evidence" value="ECO:0007669"/>
    <property type="project" value="UniProtKB-KW"/>
</dbReference>
<keyword evidence="5" id="KW-0548">Nucleotidyltransferase</keyword>
<dbReference type="GO" id="GO:0016020">
    <property type="term" value="C:membrane"/>
    <property type="evidence" value="ECO:0007669"/>
    <property type="project" value="InterPro"/>
</dbReference>
<dbReference type="Proteomes" id="UP000694569">
    <property type="component" value="Unplaced"/>
</dbReference>
<dbReference type="GO" id="GO:0004523">
    <property type="term" value="F:RNA-DNA hybrid ribonuclease activity"/>
    <property type="evidence" value="ECO:0007669"/>
    <property type="project" value="UniProtKB-EC"/>
</dbReference>
<dbReference type="InterPro" id="IPR021109">
    <property type="entry name" value="Peptidase_aspartic_dom_sf"/>
</dbReference>
<feature type="domain" description="Integrase catalytic" evidence="16">
    <location>
        <begin position="1134"/>
        <end position="1291"/>
    </location>
</feature>
<dbReference type="Pfam" id="PF00075">
    <property type="entry name" value="RNase_H"/>
    <property type="match status" value="1"/>
</dbReference>
<dbReference type="Pfam" id="PF17921">
    <property type="entry name" value="Integrase_H2C2"/>
    <property type="match status" value="1"/>
</dbReference>
<keyword evidence="8" id="KW-0378">Hydrolase</keyword>
<comment type="similarity">
    <text evidence="1">Belongs to the beta type-B retroviral polymerase family. HERV class-II K(HML-2) pol subfamily.</text>
</comment>
<keyword evidence="10" id="KW-0695">RNA-directed DNA polymerase</keyword>
<evidence type="ECO:0000256" key="1">
    <source>
        <dbReference type="ARBA" id="ARBA00010879"/>
    </source>
</evidence>
<feature type="compositionally biased region" description="Polar residues" evidence="12">
    <location>
        <begin position="105"/>
        <end position="118"/>
    </location>
</feature>
<evidence type="ECO:0000256" key="5">
    <source>
        <dbReference type="ARBA" id="ARBA00022695"/>
    </source>
</evidence>
<dbReference type="InterPro" id="IPR041577">
    <property type="entry name" value="RT_RNaseH_2"/>
</dbReference>
<proteinExistence type="inferred from homology"/>
<dbReference type="Gene3D" id="3.30.420.10">
    <property type="entry name" value="Ribonuclease H-like superfamily/Ribonuclease H"/>
    <property type="match status" value="2"/>
</dbReference>
<dbReference type="InterPro" id="IPR002156">
    <property type="entry name" value="RNaseH_domain"/>
</dbReference>
<dbReference type="Gene3D" id="3.30.70.270">
    <property type="match status" value="2"/>
</dbReference>
<dbReference type="InterPro" id="IPR043502">
    <property type="entry name" value="DNA/RNA_pol_sf"/>
</dbReference>
<evidence type="ECO:0000259" key="16">
    <source>
        <dbReference type="PROSITE" id="PS50994"/>
    </source>
</evidence>
<evidence type="ECO:0000259" key="14">
    <source>
        <dbReference type="PROSITE" id="PS50878"/>
    </source>
</evidence>
<dbReference type="PANTHER" id="PTHR33064:SF29">
    <property type="entry name" value="PEPTIDASE A2 DOMAIN-CONTAINING PROTEIN-RELATED"/>
    <property type="match status" value="1"/>
</dbReference>
<dbReference type="InterPro" id="IPR000477">
    <property type="entry name" value="RT_dom"/>
</dbReference>
<sequence>MRVGNKDEVFMVDTGAEYSVVTKQIAPPMGNEVDIMGAMGVSAKYPFLASRKCSVGGHNVEHEFLYMPECPIQLLGRDILCKLQAQITFLPGGHAQLDLPESGGSARQHNPASPHNPQSVKIAVVMPREEEWRTAPTLPAALDPHALLLEIPGVWAEENPPGLAINIPPVYVALKPGATPVALRQYHIPQKAKQNIQIHLQRLKDNGILKFCVSPWNTPLLPVLKEGTQEYRPVQDLRAVNEATVTLHPVVPNPYNLLALIPGDTQYYTVLDLKDAFFCIRLAPASQPLFAFQWEESTTGARHQMTWTRLPQAFKNSPTIFGCALSQDLLAFNAQPDIVVLLQYVDDLLLASPTEKDCLSATKALLHLLSQAGYRVSKKKAQICKRSVKYLGFQLTGTKRALGAERKEAVCRIPQPKTRRQVREFLGAAGFCRLWIPNFADIAKPLHQATKGGELDPFHWEEEQTAAFLKLKTLLMEAPALGLPDHSKPFQLFVHEHNQTATGVLVQTFGSWLRPVAYLSKQLDPVACGLPPCLKAVAATAMLIAEADKLTLGQVLHVKVPHAVKALLDVKGGYWFSNSRMTKYQAMMCENPRVHLDLIATLNPATLLPDCEEDPDHECLQVMEEVFSSRPDLKDVPLDKYDLQLFTDGSSYMDDGKKVSGYAVVSTEEVIEAKPLPGHTSAQLAEITALTRALEISEGKRVNIYTDSKYAFMTVHAHGALYKERGLLTSSGQQIKYAAEIAALLEAVWKPSAVSIMHCRGHQKGRDEIPKGNRRADQAAKAAAKPPPPPEDQAKVLICKQEPQPSMPNYEFYMNLKKFEPHGEFIEIILHKWQDDYELLELNHDYIQWLFPTRTQGRNFYSTPLNPQETRLMVNTSEVQQRLRRAYKMMLKFFGVKIVGEEEDKETTEVERAENFASRFENLTINPHNNLRITRILHSLGELGAEEYQVPLVRFFLKEILIKNRLPRMKKSAMNFFIPAVRDSQDRQDLLFFAWRYYFPKEEFIWGNHGELARYKPKPVVAALLPAPLSEWTPVYSEKEKKWLTEEPGGYGEDGWFQMENGRIVLPATLAPEIVRALHASTHGGREMMEQQLEPHFYVPGLSAICKATAQQCVTCAKNNPRTGPSQPPGKQPIGLSPMASLQIDFTVLPPCKGYKYLLVMVCTLTGWVEAFPTRTEKTTEVVKSLMKEIIPRYGLPLEIGSDNGPAFIQNCLQQLARLLGITWKLHTAYRPQSSGKVERMNRTLKTLMSKLCQETSLGWLDLLPIVLLHIRCRPTPQLKLSPYELMFGRPTPLINGLRGDLRALGETKLNDQVVMLGKSMQKLNTWVGDNIPHFLYPSLHKYCPGDSVWVKEWKNDPLGPKWRGPYLVLLSTPTAVKVAEVVPWIHHSRVKAAAASPEPAWKVVTNETNPLRLKLTKTTAMST</sequence>
<feature type="domain" description="Peptidase A2" evidence="13">
    <location>
        <begin position="8"/>
        <end position="79"/>
    </location>
</feature>
<dbReference type="Pfam" id="PF00078">
    <property type="entry name" value="RVT_1"/>
    <property type="match status" value="1"/>
</dbReference>
<dbReference type="Pfam" id="PF04664">
    <property type="entry name" value="OGFr_N"/>
    <property type="match status" value="1"/>
</dbReference>
<feature type="region of interest" description="Disordered" evidence="12">
    <location>
        <begin position="763"/>
        <end position="793"/>
    </location>
</feature>
<dbReference type="PROSITE" id="PS50879">
    <property type="entry name" value="RNASE_H_1"/>
    <property type="match status" value="1"/>
</dbReference>
<dbReference type="InterPro" id="IPR036397">
    <property type="entry name" value="RNaseH_sf"/>
</dbReference>
<dbReference type="InterPro" id="IPR001584">
    <property type="entry name" value="Integrase_cat-core"/>
</dbReference>
<dbReference type="GO" id="GO:0004190">
    <property type="term" value="F:aspartic-type endopeptidase activity"/>
    <property type="evidence" value="ECO:0007669"/>
    <property type="project" value="InterPro"/>
</dbReference>
<evidence type="ECO:0000256" key="8">
    <source>
        <dbReference type="ARBA" id="ARBA00022801"/>
    </source>
</evidence>
<dbReference type="InterPro" id="IPR006757">
    <property type="entry name" value="OGF_rcpt"/>
</dbReference>
<dbReference type="InterPro" id="IPR018061">
    <property type="entry name" value="Retropepsins"/>
</dbReference>
<feature type="region of interest" description="Disordered" evidence="12">
    <location>
        <begin position="98"/>
        <end position="118"/>
    </location>
</feature>
<reference evidence="17" key="2">
    <citation type="submission" date="2025-09" db="UniProtKB">
        <authorList>
            <consortium name="Ensembl"/>
        </authorList>
    </citation>
    <scope>IDENTIFICATION</scope>
</reference>
<dbReference type="InterPro" id="IPR051320">
    <property type="entry name" value="Viral_Replic_Matur_Polypro"/>
</dbReference>
<dbReference type="GO" id="GO:0003964">
    <property type="term" value="F:RNA-directed DNA polymerase activity"/>
    <property type="evidence" value="ECO:0007669"/>
    <property type="project" value="UniProtKB-KW"/>
</dbReference>
<dbReference type="InterPro" id="IPR041588">
    <property type="entry name" value="Integrase_H2C2"/>
</dbReference>
<dbReference type="InterPro" id="IPR012337">
    <property type="entry name" value="RNaseH-like_sf"/>
</dbReference>
<dbReference type="Pfam" id="PF00665">
    <property type="entry name" value="rve"/>
    <property type="match status" value="1"/>
</dbReference>
<keyword evidence="18" id="KW-1185">Reference proteome</keyword>
<dbReference type="InterPro" id="IPR043128">
    <property type="entry name" value="Rev_trsase/Diguanyl_cyclase"/>
</dbReference>
<dbReference type="CDD" id="cd03715">
    <property type="entry name" value="RT_ZFREV_like"/>
    <property type="match status" value="1"/>
</dbReference>
<dbReference type="Gene3D" id="1.10.340.70">
    <property type="match status" value="1"/>
</dbReference>
<evidence type="ECO:0000313" key="18">
    <source>
        <dbReference type="Proteomes" id="UP000694569"/>
    </source>
</evidence>
<evidence type="ECO:0000313" key="17">
    <source>
        <dbReference type="Ensembl" id="ENSLLEP00000032372.1"/>
    </source>
</evidence>
<feature type="domain" description="Reverse transcriptase" evidence="14">
    <location>
        <begin position="204"/>
        <end position="395"/>
    </location>
</feature>
<dbReference type="Pfam" id="PF00077">
    <property type="entry name" value="RVP"/>
    <property type="match status" value="1"/>
</dbReference>
<evidence type="ECO:0000256" key="2">
    <source>
        <dbReference type="ARBA" id="ARBA00012180"/>
    </source>
</evidence>
<evidence type="ECO:0000256" key="10">
    <source>
        <dbReference type="ARBA" id="ARBA00022918"/>
    </source>
</evidence>
<dbReference type="GO" id="GO:0038023">
    <property type="term" value="F:signaling receptor activity"/>
    <property type="evidence" value="ECO:0007669"/>
    <property type="project" value="InterPro"/>
</dbReference>
<reference evidence="17" key="1">
    <citation type="submission" date="2025-08" db="UniProtKB">
        <authorList>
            <consortium name="Ensembl"/>
        </authorList>
    </citation>
    <scope>IDENTIFICATION</scope>
</reference>
<dbReference type="OrthoDB" id="9906216at2759"/>
<dbReference type="GeneTree" id="ENSGT00940000160750"/>
<dbReference type="CDD" id="cd09273">
    <property type="entry name" value="RNase_HI_RT_Bel"/>
    <property type="match status" value="1"/>
</dbReference>
<dbReference type="PANTHER" id="PTHR33064">
    <property type="entry name" value="POL PROTEIN"/>
    <property type="match status" value="1"/>
</dbReference>